<accession>A0ABC8SVI5</accession>
<organism evidence="2 3">
    <name type="scientific">Ilex paraguariensis</name>
    <name type="common">yerba mate</name>
    <dbReference type="NCBI Taxonomy" id="185542"/>
    <lineage>
        <taxon>Eukaryota</taxon>
        <taxon>Viridiplantae</taxon>
        <taxon>Streptophyta</taxon>
        <taxon>Embryophyta</taxon>
        <taxon>Tracheophyta</taxon>
        <taxon>Spermatophyta</taxon>
        <taxon>Magnoliopsida</taxon>
        <taxon>eudicotyledons</taxon>
        <taxon>Gunneridae</taxon>
        <taxon>Pentapetalae</taxon>
        <taxon>asterids</taxon>
        <taxon>campanulids</taxon>
        <taxon>Aquifoliales</taxon>
        <taxon>Aquifoliaceae</taxon>
        <taxon>Ilex</taxon>
    </lineage>
</organism>
<name>A0ABC8SVI5_9AQUA</name>
<feature type="region of interest" description="Disordered" evidence="1">
    <location>
        <begin position="26"/>
        <end position="62"/>
    </location>
</feature>
<feature type="compositionally biased region" description="Pro residues" evidence="1">
    <location>
        <begin position="53"/>
        <end position="62"/>
    </location>
</feature>
<evidence type="ECO:0000256" key="1">
    <source>
        <dbReference type="SAM" id="MobiDB-lite"/>
    </source>
</evidence>
<dbReference type="AlphaFoldDB" id="A0ABC8SVI5"/>
<reference evidence="2 3" key="1">
    <citation type="submission" date="2024-02" db="EMBL/GenBank/DDBJ databases">
        <authorList>
            <person name="Vignale AGUSTIN F."/>
            <person name="Sosa J E."/>
            <person name="Modenutti C."/>
        </authorList>
    </citation>
    <scope>NUCLEOTIDE SEQUENCE [LARGE SCALE GENOMIC DNA]</scope>
</reference>
<protein>
    <submittedName>
        <fullName evidence="2">Uncharacterized protein</fullName>
    </submittedName>
</protein>
<proteinExistence type="predicted"/>
<comment type="caution">
    <text evidence="2">The sequence shown here is derived from an EMBL/GenBank/DDBJ whole genome shotgun (WGS) entry which is preliminary data.</text>
</comment>
<evidence type="ECO:0000313" key="2">
    <source>
        <dbReference type="EMBL" id="CAK9161204.1"/>
    </source>
</evidence>
<evidence type="ECO:0000313" key="3">
    <source>
        <dbReference type="Proteomes" id="UP001642360"/>
    </source>
</evidence>
<keyword evidence="3" id="KW-1185">Reference proteome</keyword>
<gene>
    <name evidence="2" type="ORF">ILEXP_LOCUS29993</name>
</gene>
<dbReference type="Proteomes" id="UP001642360">
    <property type="component" value="Unassembled WGS sequence"/>
</dbReference>
<sequence length="62" mass="6477">KSAVTEATPAKLQPIYTKLSPLQGATHLHPSCNPSTPTTTTTEIATNEHPSPISSPPKPTTT</sequence>
<feature type="non-terminal residue" evidence="2">
    <location>
        <position position="1"/>
    </location>
</feature>
<dbReference type="EMBL" id="CAUOFW020003638">
    <property type="protein sequence ID" value="CAK9161204.1"/>
    <property type="molecule type" value="Genomic_DNA"/>
</dbReference>